<dbReference type="GO" id="GO:0030170">
    <property type="term" value="F:pyridoxal phosphate binding"/>
    <property type="evidence" value="ECO:0007669"/>
    <property type="project" value="InterPro"/>
</dbReference>
<comment type="caution">
    <text evidence="2">The sequence shown here is derived from an EMBL/GenBank/DDBJ whole genome shotgun (WGS) entry which is preliminary data.</text>
</comment>
<dbReference type="Proteomes" id="UP001178507">
    <property type="component" value="Unassembled WGS sequence"/>
</dbReference>
<reference evidence="2" key="1">
    <citation type="submission" date="2023-08" db="EMBL/GenBank/DDBJ databases">
        <authorList>
            <person name="Chen Y."/>
            <person name="Shah S."/>
            <person name="Dougan E. K."/>
            <person name="Thang M."/>
            <person name="Chan C."/>
        </authorList>
    </citation>
    <scope>NUCLEOTIDE SEQUENCE</scope>
</reference>
<dbReference type="InterPro" id="IPR015424">
    <property type="entry name" value="PyrdxlP-dep_Trfase"/>
</dbReference>
<dbReference type="Gene3D" id="3.40.640.10">
    <property type="entry name" value="Type I PLP-dependent aspartate aminotransferase-like (Major domain)"/>
    <property type="match status" value="1"/>
</dbReference>
<dbReference type="Gene3D" id="3.90.1150.10">
    <property type="entry name" value="Aspartate Aminotransferase, domain 1"/>
    <property type="match status" value="1"/>
</dbReference>
<dbReference type="InterPro" id="IPR015422">
    <property type="entry name" value="PyrdxlP-dep_Trfase_small"/>
</dbReference>
<dbReference type="Pfam" id="PF00155">
    <property type="entry name" value="Aminotran_1_2"/>
    <property type="match status" value="1"/>
</dbReference>
<evidence type="ECO:0000259" key="1">
    <source>
        <dbReference type="Pfam" id="PF00155"/>
    </source>
</evidence>
<dbReference type="PANTHER" id="PTHR42858">
    <property type="entry name" value="AMINOTRANSFERASE"/>
    <property type="match status" value="1"/>
</dbReference>
<dbReference type="PANTHER" id="PTHR42858:SF1">
    <property type="entry name" value="LD15494P"/>
    <property type="match status" value="1"/>
</dbReference>
<feature type="domain" description="Aminotransferase class I/classII large" evidence="1">
    <location>
        <begin position="61"/>
        <end position="336"/>
    </location>
</feature>
<organism evidence="2 3">
    <name type="scientific">Effrenium voratum</name>
    <dbReference type="NCBI Taxonomy" id="2562239"/>
    <lineage>
        <taxon>Eukaryota</taxon>
        <taxon>Sar</taxon>
        <taxon>Alveolata</taxon>
        <taxon>Dinophyceae</taxon>
        <taxon>Suessiales</taxon>
        <taxon>Symbiodiniaceae</taxon>
        <taxon>Effrenium</taxon>
    </lineage>
</organism>
<accession>A0AA36HUU0</accession>
<dbReference type="GO" id="GO:0047536">
    <property type="term" value="F:2-aminoadipate transaminase activity"/>
    <property type="evidence" value="ECO:0007669"/>
    <property type="project" value="TreeGrafter"/>
</dbReference>
<dbReference type="InterPro" id="IPR015421">
    <property type="entry name" value="PyrdxlP-dep_Trfase_major"/>
</dbReference>
<proteinExistence type="predicted"/>
<gene>
    <name evidence="2" type="ORF">EVOR1521_LOCUS4969</name>
</gene>
<dbReference type="CDD" id="cd00609">
    <property type="entry name" value="AAT_like"/>
    <property type="match status" value="1"/>
</dbReference>
<evidence type="ECO:0000313" key="3">
    <source>
        <dbReference type="Proteomes" id="UP001178507"/>
    </source>
</evidence>
<dbReference type="InterPro" id="IPR004839">
    <property type="entry name" value="Aminotransferase_I/II_large"/>
</dbReference>
<protein>
    <recommendedName>
        <fullName evidence="1">Aminotransferase class I/classII large domain-containing protein</fullName>
    </recommendedName>
</protein>
<sequence>MRALRGLHLLRSGGGVPELRGAARRGMAQVPDFARGWPHPSLLGGQLPKMLAESFQQGLPYAEETLNYGSPYGHPKFLESLAGFLSQQYGAPVAPETLLATSGASMGADLCIRAHAKAGDICVFEEPTYYHAHSFARDQGMELKGVLMQEDGLDLKELEELCVSTGRVRVVYTIPIHQNPTGVTTSEAKRQGLVALARRHGFLVVADEAYQMLNFEPSQVKPLFYHDDPAEPRVLSIGTFSKLIGPGLKVGWVQAHRQLLQPLTKVGYFASGGNTVTFSSMALKHFMDSGQLSQHLAFLCSELGARCRLLCTRLRELRVEVQEPKGGYFVWVKGDGTRIGRGPL</sequence>
<name>A0AA36HUU0_9DINO</name>
<dbReference type="EMBL" id="CAUJNA010000338">
    <property type="protein sequence ID" value="CAJ1375761.1"/>
    <property type="molecule type" value="Genomic_DNA"/>
</dbReference>
<evidence type="ECO:0000313" key="2">
    <source>
        <dbReference type="EMBL" id="CAJ1375761.1"/>
    </source>
</evidence>
<dbReference type="SUPFAM" id="SSF53383">
    <property type="entry name" value="PLP-dependent transferases"/>
    <property type="match status" value="1"/>
</dbReference>
<keyword evidence="3" id="KW-1185">Reference proteome</keyword>
<dbReference type="AlphaFoldDB" id="A0AA36HUU0"/>